<dbReference type="EMBL" id="MU277206">
    <property type="protein sequence ID" value="KAI0062659.1"/>
    <property type="molecule type" value="Genomic_DNA"/>
</dbReference>
<dbReference type="Proteomes" id="UP000814140">
    <property type="component" value="Unassembled WGS sequence"/>
</dbReference>
<protein>
    <submittedName>
        <fullName evidence="1">TPR-like protein</fullName>
    </submittedName>
</protein>
<keyword evidence="2" id="KW-1185">Reference proteome</keyword>
<gene>
    <name evidence="1" type="ORF">BV25DRAFT_1838140</name>
</gene>
<accession>A0ACB8T1P7</accession>
<name>A0ACB8T1P7_9AGAM</name>
<organism evidence="1 2">
    <name type="scientific">Artomyces pyxidatus</name>
    <dbReference type="NCBI Taxonomy" id="48021"/>
    <lineage>
        <taxon>Eukaryota</taxon>
        <taxon>Fungi</taxon>
        <taxon>Dikarya</taxon>
        <taxon>Basidiomycota</taxon>
        <taxon>Agaricomycotina</taxon>
        <taxon>Agaricomycetes</taxon>
        <taxon>Russulales</taxon>
        <taxon>Auriscalpiaceae</taxon>
        <taxon>Artomyces</taxon>
    </lineage>
</organism>
<reference evidence="1" key="1">
    <citation type="submission" date="2021-03" db="EMBL/GenBank/DDBJ databases">
        <authorList>
            <consortium name="DOE Joint Genome Institute"/>
            <person name="Ahrendt S."/>
            <person name="Looney B.P."/>
            <person name="Miyauchi S."/>
            <person name="Morin E."/>
            <person name="Drula E."/>
            <person name="Courty P.E."/>
            <person name="Chicoki N."/>
            <person name="Fauchery L."/>
            <person name="Kohler A."/>
            <person name="Kuo A."/>
            <person name="Labutti K."/>
            <person name="Pangilinan J."/>
            <person name="Lipzen A."/>
            <person name="Riley R."/>
            <person name="Andreopoulos W."/>
            <person name="He G."/>
            <person name="Johnson J."/>
            <person name="Barry K.W."/>
            <person name="Grigoriev I.V."/>
            <person name="Nagy L."/>
            <person name="Hibbett D."/>
            <person name="Henrissat B."/>
            <person name="Matheny P.B."/>
            <person name="Labbe J."/>
            <person name="Martin F."/>
        </authorList>
    </citation>
    <scope>NUCLEOTIDE SEQUENCE</scope>
    <source>
        <strain evidence="1">HHB10654</strain>
    </source>
</reference>
<sequence>MAKIALEFLRAVDAAADAFGPLKSAVGGALYIADAVQKFKTNEEGWMRFSTHIQDCLACVLLPDNGLDTGDDMLAHVKTLEKTLNEIKSTIQILQAQKRSKRIVTFFKDPEKINGMRQTFDDAIRIFQLRHMVTAGNDFTKLLGQEPVPRAVERLLEKFRDTIVNEITVVDAVHSAFPNVAGASWDPDRACFADTRVALFDEIAAWIRAADAQKSAEIFLISDVAGSGKSAIAHTVCQRFRDSLVSCFFFTRGVAGRDDYNMLLGHVIRDLAALSKPLTRKIGSILERDRTVATAGPSRQFDDLLLPLSPLYPTDRPLVIVIDALDEGYKPSDRPEAGLLTILRDSIQRLPGNFRILITCRPDNKIMPFLESKPHVVQFKRALSGEAAHGDVKTYVYQRLRQILTSKNLPEDLSYVSLLIEKSEGLFIWVATILNFLWTCTSPVRQLERLLTENSPSRLPAESKMDSLYQAILDSCNWDDEDFRVSYHLMMGTVLAAKSPISASAMQKLHGNTLSIGDMSRSPLRSLLYGLDANDVPIHILHLSLREFLTLRAPNQYMIDEEKHSQKLAQLCINILNRELPTDIPGLGFSTQEEYDDQTMSLPRIYIGYIAEPVLYACRFWPAHLISIKDGLVDESLRTALSFLVTNRLVIWMEVITLKDQFQSLKEVQLWAQKTLDNDPAIICGLYSEQVAQSAYNIALYLYESASYDQALLAIQEATALYERLAEDDSAECNQRLAMSLNTLSIILFDVGQVHEALNAIQNATGIYEMLLKYDPGSEILNAEYAGSLDNLSNRLYDVGQMTEALETVEKALKIKRRLAAKEPAGFKVDLAKSLHNLSNRLYDVGRLDEIQDPIREAIAIWRSLQATAVYPGEFDASLALSLNNFSNYLASMKQVSEALEAIEEAVALRRRLAADEPAKFNPDLAMSLNNLSNRLSDADRETEALNVIIETVALRRMLARDRPAKFNDELAVSLHNLSDCLQNVDQIAEALTASEEAVALYRILAADRPTRYSADLAGSLGSLANCLLILGNVPEALKHIKEAVALQRLLVIDLPAKHRPDLASLLFKLAKCLTKAKHHTKALETMKEVVTIWREMSTDQPERYTYRLSWSLYNITYNLFHAGQKTEALTAIVEAVAIQRTLVASEPETYSEELSSSLARLSHCLYDAGQEEEAQKAMEEAKRLNDGNVTNLITIS</sequence>
<proteinExistence type="predicted"/>
<comment type="caution">
    <text evidence="1">The sequence shown here is derived from an EMBL/GenBank/DDBJ whole genome shotgun (WGS) entry which is preliminary data.</text>
</comment>
<evidence type="ECO:0000313" key="2">
    <source>
        <dbReference type="Proteomes" id="UP000814140"/>
    </source>
</evidence>
<evidence type="ECO:0000313" key="1">
    <source>
        <dbReference type="EMBL" id="KAI0062659.1"/>
    </source>
</evidence>
<reference evidence="1" key="2">
    <citation type="journal article" date="2022" name="New Phytol.">
        <title>Evolutionary transition to the ectomycorrhizal habit in the genomes of a hyperdiverse lineage of mushroom-forming fungi.</title>
        <authorList>
            <person name="Looney B."/>
            <person name="Miyauchi S."/>
            <person name="Morin E."/>
            <person name="Drula E."/>
            <person name="Courty P.E."/>
            <person name="Kohler A."/>
            <person name="Kuo A."/>
            <person name="LaButti K."/>
            <person name="Pangilinan J."/>
            <person name="Lipzen A."/>
            <person name="Riley R."/>
            <person name="Andreopoulos W."/>
            <person name="He G."/>
            <person name="Johnson J."/>
            <person name="Nolan M."/>
            <person name="Tritt A."/>
            <person name="Barry K.W."/>
            <person name="Grigoriev I.V."/>
            <person name="Nagy L.G."/>
            <person name="Hibbett D."/>
            <person name="Henrissat B."/>
            <person name="Matheny P.B."/>
            <person name="Labbe J."/>
            <person name="Martin F.M."/>
        </authorList>
    </citation>
    <scope>NUCLEOTIDE SEQUENCE</scope>
    <source>
        <strain evidence="1">HHB10654</strain>
    </source>
</reference>